<keyword evidence="1" id="KW-0472">Membrane</keyword>
<dbReference type="EMBL" id="JAUSRF010000022">
    <property type="protein sequence ID" value="MDP9840142.1"/>
    <property type="molecule type" value="Genomic_DNA"/>
</dbReference>
<evidence type="ECO:0008006" key="4">
    <source>
        <dbReference type="Google" id="ProtNLM"/>
    </source>
</evidence>
<reference evidence="2 3" key="1">
    <citation type="submission" date="2023-07" db="EMBL/GenBank/DDBJ databases">
        <title>Sorghum-associated microbial communities from plants grown in Nebraska, USA.</title>
        <authorList>
            <person name="Schachtman D."/>
        </authorList>
    </citation>
    <scope>NUCLEOTIDE SEQUENCE [LARGE SCALE GENOMIC DNA]</scope>
    <source>
        <strain evidence="2 3">DS1307</strain>
    </source>
</reference>
<evidence type="ECO:0000256" key="1">
    <source>
        <dbReference type="SAM" id="Phobius"/>
    </source>
</evidence>
<proteinExistence type="predicted"/>
<keyword evidence="1" id="KW-0812">Transmembrane</keyword>
<comment type="caution">
    <text evidence="2">The sequence shown here is derived from an EMBL/GenBank/DDBJ whole genome shotgun (WGS) entry which is preliminary data.</text>
</comment>
<sequence length="44" mass="4753">MRVPGSIVLFAIPIIAVLMFGASLALDRLEGVDHTMTGSIQRVR</sequence>
<feature type="transmembrane region" description="Helical" evidence="1">
    <location>
        <begin position="6"/>
        <end position="26"/>
    </location>
</feature>
<keyword evidence="3" id="KW-1185">Reference proteome</keyword>
<name>A0ABT9Q0B6_9HYPH</name>
<organism evidence="2 3">
    <name type="scientific">Neorhizobium huautlense</name>
    <dbReference type="NCBI Taxonomy" id="67774"/>
    <lineage>
        <taxon>Bacteria</taxon>
        <taxon>Pseudomonadati</taxon>
        <taxon>Pseudomonadota</taxon>
        <taxon>Alphaproteobacteria</taxon>
        <taxon>Hyphomicrobiales</taxon>
        <taxon>Rhizobiaceae</taxon>
        <taxon>Rhizobium/Agrobacterium group</taxon>
        <taxon>Neorhizobium</taxon>
    </lineage>
</organism>
<keyword evidence="1" id="KW-1133">Transmembrane helix</keyword>
<dbReference type="Proteomes" id="UP001241472">
    <property type="component" value="Unassembled WGS sequence"/>
</dbReference>
<evidence type="ECO:0000313" key="2">
    <source>
        <dbReference type="EMBL" id="MDP9840142.1"/>
    </source>
</evidence>
<protein>
    <recommendedName>
        <fullName evidence="4">ABC transporter permease</fullName>
    </recommendedName>
</protein>
<gene>
    <name evidence="2" type="ORF">J2T09_004922</name>
</gene>
<accession>A0ABT9Q0B6</accession>
<evidence type="ECO:0000313" key="3">
    <source>
        <dbReference type="Proteomes" id="UP001241472"/>
    </source>
</evidence>